<dbReference type="InterPro" id="IPR034769">
    <property type="entry name" value="CPSF6_RRM"/>
</dbReference>
<dbReference type="GeneID" id="106805412"/>
<dbReference type="PROSITE" id="PS50102">
    <property type="entry name" value="RRM"/>
    <property type="match status" value="1"/>
</dbReference>
<dbReference type="InterPro" id="IPR035979">
    <property type="entry name" value="RBD_domain_sf"/>
</dbReference>
<dbReference type="SMART" id="SM00360">
    <property type="entry name" value="RRM"/>
    <property type="match status" value="1"/>
</dbReference>
<evidence type="ECO:0000259" key="5">
    <source>
        <dbReference type="PROSITE" id="PS50102"/>
    </source>
</evidence>
<feature type="compositionally biased region" description="Low complexity" evidence="4">
    <location>
        <begin position="199"/>
        <end position="210"/>
    </location>
</feature>
<evidence type="ECO:0000313" key="6">
    <source>
        <dbReference type="Proteomes" id="UP000695022"/>
    </source>
</evidence>
<dbReference type="Gene3D" id="3.30.70.330">
    <property type="match status" value="1"/>
</dbReference>
<feature type="domain" description="RRM" evidence="5">
    <location>
        <begin position="74"/>
        <end position="154"/>
    </location>
</feature>
<dbReference type="Proteomes" id="UP000695022">
    <property type="component" value="Unplaced"/>
</dbReference>
<evidence type="ECO:0000256" key="3">
    <source>
        <dbReference type="PROSITE-ProRule" id="PRU00176"/>
    </source>
</evidence>
<feature type="compositionally biased region" description="Pro residues" evidence="4">
    <location>
        <begin position="230"/>
        <end position="257"/>
    </location>
</feature>
<keyword evidence="6" id="KW-1185">Reference proteome</keyword>
<proteinExistence type="inferred from homology"/>
<evidence type="ECO:0000256" key="2">
    <source>
        <dbReference type="ARBA" id="ARBA00016259"/>
    </source>
</evidence>
<evidence type="ECO:0000256" key="4">
    <source>
        <dbReference type="SAM" id="MobiDB-lite"/>
    </source>
</evidence>
<dbReference type="CDD" id="cd12643">
    <property type="entry name" value="RRM_CFIm68"/>
    <property type="match status" value="1"/>
</dbReference>
<evidence type="ECO:0000256" key="1">
    <source>
        <dbReference type="ARBA" id="ARBA00006265"/>
    </source>
</evidence>
<dbReference type="Pfam" id="PF00076">
    <property type="entry name" value="RRM_1"/>
    <property type="match status" value="1"/>
</dbReference>
<dbReference type="InterPro" id="IPR012677">
    <property type="entry name" value="Nucleotide-bd_a/b_plait_sf"/>
</dbReference>
<dbReference type="PANTHER" id="PTHR23204">
    <property type="entry name" value="CLEAVAGE AND POLYADENYLATION SPECIFIC FACTOR"/>
    <property type="match status" value="1"/>
</dbReference>
<name>A0ABM1DR99_PRICU</name>
<dbReference type="RefSeq" id="XP_014662470.1">
    <property type="nucleotide sequence ID" value="XM_014806984.1"/>
</dbReference>
<dbReference type="SUPFAM" id="SSF54928">
    <property type="entry name" value="RNA-binding domain, RBD"/>
    <property type="match status" value="1"/>
</dbReference>
<gene>
    <name evidence="7" type="primary">LOC106805412</name>
</gene>
<dbReference type="InterPro" id="IPR034772">
    <property type="entry name" value="CPSF6/7"/>
</dbReference>
<protein>
    <recommendedName>
        <fullName evidence="2">Cleavage and polyadenylation specificity factor subunit 6</fullName>
    </recommendedName>
</protein>
<reference evidence="7" key="1">
    <citation type="submission" date="2025-08" db="UniProtKB">
        <authorList>
            <consortium name="RefSeq"/>
        </authorList>
    </citation>
    <scope>IDENTIFICATION</scope>
</reference>
<comment type="similarity">
    <text evidence="1">Belongs to the RRM CPSF6/7 family.</text>
</comment>
<dbReference type="InterPro" id="IPR000504">
    <property type="entry name" value="RRM_dom"/>
</dbReference>
<evidence type="ECO:0000313" key="7">
    <source>
        <dbReference type="RefSeq" id="XP_014662470.1"/>
    </source>
</evidence>
<feature type="region of interest" description="Disordered" evidence="4">
    <location>
        <begin position="161"/>
        <end position="257"/>
    </location>
</feature>
<sequence>MTDVDIDLYADDVGDEFSTEDYNGGAVDLYDDVITAPSGEQENEDEFTDAPEIKASEQAQTPSPATTTYSGKRVSLYVGNLTWWTTDQDLTDSINSIGVHDIVEIKFYENRANGQSKGFAVVNLASDGSSRIVMEKLSRKELHGQHPVVTHCNRATLAQFEAQSRKASEQPGGPPPTAGRVVQGTQMMGRGRGRGNFMPGQRPPGLRGPPNQGPPGHPGHPGGPQGHLNGPPPYGGPPHGGPPHGGPPRGPPPRGQA</sequence>
<keyword evidence="3" id="KW-0694">RNA-binding</keyword>
<accession>A0ABM1DR99</accession>
<organism evidence="6 7">
    <name type="scientific">Priapulus caudatus</name>
    <name type="common">Priapulid worm</name>
    <dbReference type="NCBI Taxonomy" id="37621"/>
    <lineage>
        <taxon>Eukaryota</taxon>
        <taxon>Metazoa</taxon>
        <taxon>Ecdysozoa</taxon>
        <taxon>Scalidophora</taxon>
        <taxon>Priapulida</taxon>
        <taxon>Priapulimorpha</taxon>
        <taxon>Priapulimorphida</taxon>
        <taxon>Priapulidae</taxon>
        <taxon>Priapulus</taxon>
    </lineage>
</organism>